<evidence type="ECO:0000313" key="3">
    <source>
        <dbReference type="Proteomes" id="UP001334084"/>
    </source>
</evidence>
<keyword evidence="3" id="KW-1185">Reference proteome</keyword>
<dbReference type="Proteomes" id="UP001334084">
    <property type="component" value="Chromosome 6"/>
</dbReference>
<dbReference type="RefSeq" id="XP_065330007.1">
    <property type="nucleotide sequence ID" value="XM_065473935.1"/>
</dbReference>
<proteinExistence type="predicted"/>
<evidence type="ECO:0000313" key="2">
    <source>
        <dbReference type="EMBL" id="WUR03862.1"/>
    </source>
</evidence>
<reference evidence="2" key="1">
    <citation type="journal article" date="2024" name="BMC Genomics">
        <title>Functional annotation of a divergent genome using sequence and structure-based similarity.</title>
        <authorList>
            <person name="Svedberg D."/>
            <person name="Winiger R.R."/>
            <person name="Berg A."/>
            <person name="Sharma H."/>
            <person name="Tellgren-Roth C."/>
            <person name="Debrunner-Vossbrinck B.A."/>
            <person name="Vossbrinck C.R."/>
            <person name="Barandun J."/>
        </authorList>
    </citation>
    <scope>NUCLEOTIDE SEQUENCE</scope>
    <source>
        <strain evidence="2">Illinois isolate</strain>
    </source>
</reference>
<dbReference type="KEGG" id="vnx:VNE69_06179"/>
<organism evidence="2 3">
    <name type="scientific">Vairimorpha necatrix</name>
    <dbReference type="NCBI Taxonomy" id="6039"/>
    <lineage>
        <taxon>Eukaryota</taxon>
        <taxon>Fungi</taxon>
        <taxon>Fungi incertae sedis</taxon>
        <taxon>Microsporidia</taxon>
        <taxon>Nosematidae</taxon>
        <taxon>Vairimorpha</taxon>
    </lineage>
</organism>
<dbReference type="AlphaFoldDB" id="A0AAX4JD33"/>
<gene>
    <name evidence="2" type="ORF">VNE69_06179</name>
</gene>
<feature type="region of interest" description="Disordered" evidence="1">
    <location>
        <begin position="20"/>
        <end position="125"/>
    </location>
</feature>
<feature type="compositionally biased region" description="Low complexity" evidence="1">
    <location>
        <begin position="103"/>
        <end position="116"/>
    </location>
</feature>
<feature type="compositionally biased region" description="Basic residues" evidence="1">
    <location>
        <begin position="82"/>
        <end position="97"/>
    </location>
</feature>
<sequence length="162" mass="18527">MIYFTPSNPFVKMYAFCIENYNPSPDKNDSNGDKENKPVIEKDDKSNIQNNPSIKKNDSDDNMKNNSVNKKENSDDNIKNKAVIKKNDKRNKKKNSATKKDNSNNNINSKSFYNGNPLGLQKADLSKEDEGERLFENVPIKLTKSSVSQKFARWLTSGRSLW</sequence>
<feature type="compositionally biased region" description="Basic and acidic residues" evidence="1">
    <location>
        <begin position="26"/>
        <end position="46"/>
    </location>
</feature>
<accession>A0AAX4JD33</accession>
<dbReference type="EMBL" id="CP142731">
    <property type="protein sequence ID" value="WUR03862.1"/>
    <property type="molecule type" value="Genomic_DNA"/>
</dbReference>
<name>A0AAX4JD33_9MICR</name>
<protein>
    <submittedName>
        <fullName evidence="2">Uncharacterized protein</fullName>
    </submittedName>
</protein>
<feature type="compositionally biased region" description="Basic and acidic residues" evidence="1">
    <location>
        <begin position="55"/>
        <end position="79"/>
    </location>
</feature>
<dbReference type="GeneID" id="90541676"/>
<evidence type="ECO:0000256" key="1">
    <source>
        <dbReference type="SAM" id="MobiDB-lite"/>
    </source>
</evidence>